<organism evidence="1 2">
    <name type="scientific">Penicillium bovifimosum</name>
    <dbReference type="NCBI Taxonomy" id="126998"/>
    <lineage>
        <taxon>Eukaryota</taxon>
        <taxon>Fungi</taxon>
        <taxon>Dikarya</taxon>
        <taxon>Ascomycota</taxon>
        <taxon>Pezizomycotina</taxon>
        <taxon>Eurotiomycetes</taxon>
        <taxon>Eurotiomycetidae</taxon>
        <taxon>Eurotiales</taxon>
        <taxon>Aspergillaceae</taxon>
        <taxon>Penicillium</taxon>
    </lineage>
</organism>
<dbReference type="GeneID" id="81407885"/>
<reference evidence="1" key="2">
    <citation type="journal article" date="2023" name="IMA Fungus">
        <title>Comparative genomic study of the Penicillium genus elucidates a diverse pangenome and 15 lateral gene transfer events.</title>
        <authorList>
            <person name="Petersen C."/>
            <person name="Sorensen T."/>
            <person name="Nielsen M.R."/>
            <person name="Sondergaard T.E."/>
            <person name="Sorensen J.L."/>
            <person name="Fitzpatrick D.A."/>
            <person name="Frisvad J.C."/>
            <person name="Nielsen K.L."/>
        </authorList>
    </citation>
    <scope>NUCLEOTIDE SEQUENCE</scope>
    <source>
        <strain evidence="1">IBT 22155</strain>
    </source>
</reference>
<comment type="caution">
    <text evidence="1">The sequence shown here is derived from an EMBL/GenBank/DDBJ whole genome shotgun (WGS) entry which is preliminary data.</text>
</comment>
<reference evidence="1" key="1">
    <citation type="submission" date="2022-11" db="EMBL/GenBank/DDBJ databases">
        <authorList>
            <person name="Petersen C."/>
        </authorList>
    </citation>
    <scope>NUCLEOTIDE SEQUENCE</scope>
    <source>
        <strain evidence="1">IBT 22155</strain>
    </source>
</reference>
<gene>
    <name evidence="1" type="ORF">N7515_007971</name>
</gene>
<sequence length="85" mass="8682">MQMQYYVSADRAGQLSLGGPAARPAMQDHPVKGCFQGLGTVFRGCEVDAADGGAESRSGLCVVGSLGQNGCAAGETLTLGFCRLL</sequence>
<dbReference type="Proteomes" id="UP001149079">
    <property type="component" value="Unassembled WGS sequence"/>
</dbReference>
<evidence type="ECO:0000313" key="2">
    <source>
        <dbReference type="Proteomes" id="UP001149079"/>
    </source>
</evidence>
<name>A0A9W9GM45_9EURO</name>
<evidence type="ECO:0000313" key="1">
    <source>
        <dbReference type="EMBL" id="KAJ5124146.1"/>
    </source>
</evidence>
<dbReference type="RefSeq" id="XP_056518545.1">
    <property type="nucleotide sequence ID" value="XM_056668715.1"/>
</dbReference>
<keyword evidence="2" id="KW-1185">Reference proteome</keyword>
<protein>
    <submittedName>
        <fullName evidence="1">Uncharacterized protein</fullName>
    </submittedName>
</protein>
<dbReference type="EMBL" id="JAPQKL010000006">
    <property type="protein sequence ID" value="KAJ5124146.1"/>
    <property type="molecule type" value="Genomic_DNA"/>
</dbReference>
<dbReference type="AlphaFoldDB" id="A0A9W9GM45"/>
<proteinExistence type="predicted"/>
<accession>A0A9W9GM45</accession>